<organism evidence="3 4">
    <name type="scientific">Nocardia abscessus</name>
    <dbReference type="NCBI Taxonomy" id="120957"/>
    <lineage>
        <taxon>Bacteria</taxon>
        <taxon>Bacillati</taxon>
        <taxon>Actinomycetota</taxon>
        <taxon>Actinomycetes</taxon>
        <taxon>Mycobacteriales</taxon>
        <taxon>Nocardiaceae</taxon>
        <taxon>Nocardia</taxon>
    </lineage>
</organism>
<dbReference type="RefSeq" id="WP_195032796.1">
    <property type="nucleotide sequence ID" value="NZ_JADLRE010000006.1"/>
</dbReference>
<proteinExistence type="predicted"/>
<reference evidence="3 4" key="1">
    <citation type="submission" date="2020-10" db="EMBL/GenBank/DDBJ databases">
        <title>Identification of Nocardia species via Next-generation sequencing and recognition of intraspecies genetic diversity.</title>
        <authorList>
            <person name="Li P."/>
            <person name="Li P."/>
            <person name="Lu B."/>
        </authorList>
    </citation>
    <scope>NUCLEOTIDE SEQUENCE [LARGE SCALE GENOMIC DNA]</scope>
    <source>
        <strain evidence="3 4">N-11</strain>
    </source>
</reference>
<dbReference type="Pfam" id="PF01740">
    <property type="entry name" value="STAS"/>
    <property type="match status" value="1"/>
</dbReference>
<evidence type="ECO:0000259" key="2">
    <source>
        <dbReference type="PROSITE" id="PS50801"/>
    </source>
</evidence>
<dbReference type="InterPro" id="IPR036513">
    <property type="entry name" value="STAS_dom_sf"/>
</dbReference>
<feature type="region of interest" description="Disordered" evidence="1">
    <location>
        <begin position="128"/>
        <end position="184"/>
    </location>
</feature>
<sequence length="184" mass="19497">MPETPPPEVRMSCQYGVETIRTNDGLVLITYGELDAANAGDWYAAMAEVVENHCGTTSISSVIVDLCRVGFLSCAGVRAVLRLAERGARGDVAVRITVPDDGPVPRIVDVLAVRQNLPVVACRVSGPHAAEPPRECRSPGAVRPNDALGRTMGGPGNNAQHPRTRIIDRTAPVAGLSRGDVEPR</sequence>
<evidence type="ECO:0000313" key="3">
    <source>
        <dbReference type="EMBL" id="MBF6225559.1"/>
    </source>
</evidence>
<comment type="caution">
    <text evidence="3">The sequence shown here is derived from an EMBL/GenBank/DDBJ whole genome shotgun (WGS) entry which is preliminary data.</text>
</comment>
<dbReference type="InterPro" id="IPR002645">
    <property type="entry name" value="STAS_dom"/>
</dbReference>
<dbReference type="SUPFAM" id="SSF52091">
    <property type="entry name" value="SpoIIaa-like"/>
    <property type="match status" value="1"/>
</dbReference>
<gene>
    <name evidence="3" type="ORF">IU470_10630</name>
</gene>
<evidence type="ECO:0000256" key="1">
    <source>
        <dbReference type="SAM" id="MobiDB-lite"/>
    </source>
</evidence>
<dbReference type="EMBL" id="JADLRE010000006">
    <property type="protein sequence ID" value="MBF6225559.1"/>
    <property type="molecule type" value="Genomic_DNA"/>
</dbReference>
<dbReference type="Gene3D" id="3.30.750.24">
    <property type="entry name" value="STAS domain"/>
    <property type="match status" value="1"/>
</dbReference>
<dbReference type="PROSITE" id="PS50801">
    <property type="entry name" value="STAS"/>
    <property type="match status" value="1"/>
</dbReference>
<dbReference type="CDD" id="cd07043">
    <property type="entry name" value="STAS_anti-anti-sigma_factors"/>
    <property type="match status" value="1"/>
</dbReference>
<keyword evidence="4" id="KW-1185">Reference proteome</keyword>
<dbReference type="Proteomes" id="UP000807309">
    <property type="component" value="Unassembled WGS sequence"/>
</dbReference>
<accession>A0ABS0C598</accession>
<protein>
    <submittedName>
        <fullName evidence="3">STAS domain-containing protein</fullName>
    </submittedName>
</protein>
<feature type="domain" description="STAS" evidence="2">
    <location>
        <begin position="15"/>
        <end position="113"/>
    </location>
</feature>
<name>A0ABS0C598_9NOCA</name>
<evidence type="ECO:0000313" key="4">
    <source>
        <dbReference type="Proteomes" id="UP000807309"/>
    </source>
</evidence>